<keyword evidence="1" id="KW-0175">Coiled coil</keyword>
<gene>
    <name evidence="3" type="ORF">SAMN05421753_10782</name>
</gene>
<name>A0A1I3GPY1_9PLAN</name>
<proteinExistence type="predicted"/>
<keyword evidence="4" id="KW-1185">Reference proteome</keyword>
<reference evidence="4" key="1">
    <citation type="submission" date="2016-10" db="EMBL/GenBank/DDBJ databases">
        <authorList>
            <person name="Varghese N."/>
            <person name="Submissions S."/>
        </authorList>
    </citation>
    <scope>NUCLEOTIDE SEQUENCE [LARGE SCALE GENOMIC DNA]</scope>
    <source>
        <strain evidence="4">DSM 26348</strain>
    </source>
</reference>
<organism evidence="3 4">
    <name type="scientific">Planctomicrobium piriforme</name>
    <dbReference type="NCBI Taxonomy" id="1576369"/>
    <lineage>
        <taxon>Bacteria</taxon>
        <taxon>Pseudomonadati</taxon>
        <taxon>Planctomycetota</taxon>
        <taxon>Planctomycetia</taxon>
        <taxon>Planctomycetales</taxon>
        <taxon>Planctomycetaceae</taxon>
        <taxon>Planctomicrobium</taxon>
    </lineage>
</organism>
<evidence type="ECO:0000256" key="1">
    <source>
        <dbReference type="SAM" id="Coils"/>
    </source>
</evidence>
<dbReference type="AlphaFoldDB" id="A0A1I3GPY1"/>
<dbReference type="RefSeq" id="WP_092049875.1">
    <property type="nucleotide sequence ID" value="NZ_FOQD01000007.1"/>
</dbReference>
<feature type="coiled-coil region" evidence="1">
    <location>
        <begin position="47"/>
        <end position="81"/>
    </location>
</feature>
<dbReference type="EMBL" id="FOQD01000007">
    <property type="protein sequence ID" value="SFI25434.1"/>
    <property type="molecule type" value="Genomic_DNA"/>
</dbReference>
<keyword evidence="2" id="KW-0472">Membrane</keyword>
<evidence type="ECO:0000313" key="3">
    <source>
        <dbReference type="EMBL" id="SFI25434.1"/>
    </source>
</evidence>
<feature type="transmembrane region" description="Helical" evidence="2">
    <location>
        <begin position="7"/>
        <end position="27"/>
    </location>
</feature>
<evidence type="ECO:0000313" key="4">
    <source>
        <dbReference type="Proteomes" id="UP000199518"/>
    </source>
</evidence>
<keyword evidence="2" id="KW-1133">Transmembrane helix</keyword>
<dbReference type="OrthoDB" id="254153at2"/>
<dbReference type="Proteomes" id="UP000199518">
    <property type="component" value="Unassembled WGS sequence"/>
</dbReference>
<accession>A0A1I3GPY1</accession>
<sequence>MISRRRLTLQLTPLLDMLLIVVFLQYFQLRDREQTIADESTAIVAERDQLAASQQATKAELAELMQRMAALQSRLSTTETQATEAQIAAERERESLVHSQTDLERSLAQQRTLGELVNQLFQISPDEVSRILNEAKAPGDPQTPAEREKLKERFRDLSSKTPGRMIEHLLSYEEIRKRADIWDLHIDAKGVATLSDGQRSTRIRIPMSEEGDVLTEQFVNDLFTWYRSLPQPKSLVVILLTYDRSSRIYVTESVRAALPIWVTRMQADSAGRTRFEYADLGFRLE</sequence>
<keyword evidence="2" id="KW-0812">Transmembrane</keyword>
<evidence type="ECO:0000256" key="2">
    <source>
        <dbReference type="SAM" id="Phobius"/>
    </source>
</evidence>
<dbReference type="STRING" id="1576369.SAMN05421753_10782"/>
<protein>
    <submittedName>
        <fullName evidence="3">Uncharacterized protein</fullName>
    </submittedName>
</protein>